<evidence type="ECO:0000256" key="2">
    <source>
        <dbReference type="ARBA" id="ARBA00004584"/>
    </source>
</evidence>
<evidence type="ECO:0000256" key="6">
    <source>
        <dbReference type="ARBA" id="ARBA00023242"/>
    </source>
</evidence>
<organism evidence="9 10">
    <name type="scientific">Choanephora cucurbitarum</name>
    <dbReference type="NCBI Taxonomy" id="101091"/>
    <lineage>
        <taxon>Eukaryota</taxon>
        <taxon>Fungi</taxon>
        <taxon>Fungi incertae sedis</taxon>
        <taxon>Mucoromycota</taxon>
        <taxon>Mucoromycotina</taxon>
        <taxon>Mucoromycetes</taxon>
        <taxon>Mucorales</taxon>
        <taxon>Mucorineae</taxon>
        <taxon>Choanephoraceae</taxon>
        <taxon>Choanephoroideae</taxon>
        <taxon>Choanephora</taxon>
    </lineage>
</organism>
<keyword evidence="7" id="KW-0137">Centromere</keyword>
<dbReference type="PANTHER" id="PTHR14401:SF6">
    <property type="entry name" value="CENTROMERE PROTEIN K"/>
    <property type="match status" value="1"/>
</dbReference>
<keyword evidence="4" id="KW-0158">Chromosome</keyword>
<evidence type="ECO:0000256" key="3">
    <source>
        <dbReference type="ARBA" id="ARBA00005795"/>
    </source>
</evidence>
<protein>
    <submittedName>
        <fullName evidence="9">Centromere protein K</fullName>
    </submittedName>
</protein>
<reference evidence="9 10" key="1">
    <citation type="submission" date="2016-03" db="EMBL/GenBank/DDBJ databases">
        <title>Choanephora cucurbitarum.</title>
        <authorList>
            <person name="Min B."/>
            <person name="Park H."/>
            <person name="Park J.-H."/>
            <person name="Shin H.-D."/>
            <person name="Choi I.-G."/>
        </authorList>
    </citation>
    <scope>NUCLEOTIDE SEQUENCE [LARGE SCALE GENOMIC DNA]</scope>
    <source>
        <strain evidence="9 10">KUS-F28377</strain>
    </source>
</reference>
<dbReference type="Pfam" id="PF11802">
    <property type="entry name" value="CENP-K"/>
    <property type="match status" value="1"/>
</dbReference>
<dbReference type="OrthoDB" id="9445768at2759"/>
<evidence type="ECO:0000256" key="8">
    <source>
        <dbReference type="SAM" id="Coils"/>
    </source>
</evidence>
<dbReference type="EMBL" id="LUGH01000199">
    <property type="protein sequence ID" value="OBZ87765.1"/>
    <property type="molecule type" value="Genomic_DNA"/>
</dbReference>
<dbReference type="Proteomes" id="UP000093000">
    <property type="component" value="Unassembled WGS sequence"/>
</dbReference>
<proteinExistence type="inferred from homology"/>
<dbReference type="AlphaFoldDB" id="A0A1C7NF91"/>
<comment type="subcellular location">
    <subcellularLocation>
        <location evidence="2">Chromosome</location>
        <location evidence="2">Centromere</location>
    </subcellularLocation>
    <subcellularLocation>
        <location evidence="1">Nucleus</location>
    </subcellularLocation>
</comment>
<evidence type="ECO:0000256" key="4">
    <source>
        <dbReference type="ARBA" id="ARBA00022454"/>
    </source>
</evidence>
<dbReference type="GO" id="GO:0000070">
    <property type="term" value="P:mitotic sister chromatid segregation"/>
    <property type="evidence" value="ECO:0007669"/>
    <property type="project" value="TreeGrafter"/>
</dbReference>
<dbReference type="GO" id="GO:0051382">
    <property type="term" value="P:kinetochore assembly"/>
    <property type="evidence" value="ECO:0007669"/>
    <property type="project" value="InterPro"/>
</dbReference>
<evidence type="ECO:0000313" key="10">
    <source>
        <dbReference type="Proteomes" id="UP000093000"/>
    </source>
</evidence>
<sequence>MESALKSVIANAAKSYIDTATTDPVVASEEDGSLRGNFLDQVIKEQKNENKLLWDKLYELEQKQRENGRHKAFLPEEEYATPNRKMLSALMYEHRDLSTQITAEMSKVDVVNKPSDVILELMYRERLENEIKEYTTAIEFVREQLENATTTLKEEENTLAETELLYTGLRKEKQRLAHEIRFKLTKEHVRQERIRLEETIKRDQNDFIDFLDEFYPPHFVDHSDPTKSMKCDLKTIIEELMNKAVNSPDNAYITLKPNAYWMPYIQTLIQAQIVHYHPQDAKRVRLYDFKP</sequence>
<dbReference type="InterPro" id="IPR020993">
    <property type="entry name" value="Centromere_CenpK"/>
</dbReference>
<keyword evidence="10" id="KW-1185">Reference proteome</keyword>
<dbReference type="STRING" id="101091.A0A1C7NF91"/>
<keyword evidence="5 8" id="KW-0175">Coiled coil</keyword>
<comment type="similarity">
    <text evidence="3">Belongs to the CENP-K/MCM22 family.</text>
</comment>
<comment type="caution">
    <text evidence="9">The sequence shown here is derived from an EMBL/GenBank/DDBJ whole genome shotgun (WGS) entry which is preliminary data.</text>
</comment>
<evidence type="ECO:0000256" key="1">
    <source>
        <dbReference type="ARBA" id="ARBA00004123"/>
    </source>
</evidence>
<dbReference type="GO" id="GO:0005634">
    <property type="term" value="C:nucleus"/>
    <property type="evidence" value="ECO:0007669"/>
    <property type="project" value="UniProtKB-SubCell"/>
</dbReference>
<accession>A0A1C7NF91</accession>
<evidence type="ECO:0000313" key="9">
    <source>
        <dbReference type="EMBL" id="OBZ87765.1"/>
    </source>
</evidence>
<name>A0A1C7NF91_9FUNG</name>
<dbReference type="PANTHER" id="PTHR14401">
    <property type="entry name" value="CENTROMERE PROTEIN K"/>
    <property type="match status" value="1"/>
</dbReference>
<evidence type="ECO:0000256" key="5">
    <source>
        <dbReference type="ARBA" id="ARBA00023054"/>
    </source>
</evidence>
<dbReference type="GO" id="GO:0000775">
    <property type="term" value="C:chromosome, centromeric region"/>
    <property type="evidence" value="ECO:0007669"/>
    <property type="project" value="UniProtKB-SubCell"/>
</dbReference>
<gene>
    <name evidence="9" type="primary">cenpk</name>
    <name evidence="9" type="ORF">A0J61_04191</name>
</gene>
<dbReference type="InParanoid" id="A0A1C7NF91"/>
<feature type="coiled-coil region" evidence="8">
    <location>
        <begin position="124"/>
        <end position="206"/>
    </location>
</feature>
<keyword evidence="6" id="KW-0539">Nucleus</keyword>
<evidence type="ECO:0000256" key="7">
    <source>
        <dbReference type="ARBA" id="ARBA00023328"/>
    </source>
</evidence>